<sequence length="233" mass="26036">MSQKNILITWDIDGTLIIGKSTSRDHLEAFHLACENLFGKCDEPEKFLGHSIDGMMDSMILSEMIEKLGFEANEENLCKGQKMMEEIFIKNCQDTPEVPVGIADTLKELSKYPNVTCAIASGNYEKIAWRKLELGGIAQYFPDKIGGLGVVKDRKDALLLARKIAEEKKGLKFDIIMHVGDTPNDIIAAQKAGAIPFGVRTGRVHYPNYPTPSYVFDNIIVGHDQFMKLLELE</sequence>
<dbReference type="Proteomes" id="UP001470230">
    <property type="component" value="Unassembled WGS sequence"/>
</dbReference>
<comment type="caution">
    <text evidence="1">The sequence shown here is derived from an EMBL/GenBank/DDBJ whole genome shotgun (WGS) entry which is preliminary data.</text>
</comment>
<dbReference type="Pfam" id="PF00702">
    <property type="entry name" value="Hydrolase"/>
    <property type="match status" value="1"/>
</dbReference>
<dbReference type="InterPro" id="IPR023198">
    <property type="entry name" value="PGP-like_dom2"/>
</dbReference>
<dbReference type="SUPFAM" id="SSF56784">
    <property type="entry name" value="HAD-like"/>
    <property type="match status" value="1"/>
</dbReference>
<dbReference type="Gene3D" id="1.10.150.240">
    <property type="entry name" value="Putative phosphatase, domain 2"/>
    <property type="match status" value="1"/>
</dbReference>
<dbReference type="PANTHER" id="PTHR43434:SF1">
    <property type="entry name" value="PHOSPHOGLYCOLATE PHOSPHATASE"/>
    <property type="match status" value="1"/>
</dbReference>
<gene>
    <name evidence="1" type="ORF">M9Y10_029384</name>
</gene>
<dbReference type="InterPro" id="IPR023214">
    <property type="entry name" value="HAD_sf"/>
</dbReference>
<proteinExistence type="predicted"/>
<dbReference type="InterPro" id="IPR050155">
    <property type="entry name" value="HAD-like_hydrolase_sf"/>
</dbReference>
<evidence type="ECO:0008006" key="3">
    <source>
        <dbReference type="Google" id="ProtNLM"/>
    </source>
</evidence>
<dbReference type="InterPro" id="IPR036412">
    <property type="entry name" value="HAD-like_sf"/>
</dbReference>
<organism evidence="1 2">
    <name type="scientific">Tritrichomonas musculus</name>
    <dbReference type="NCBI Taxonomy" id="1915356"/>
    <lineage>
        <taxon>Eukaryota</taxon>
        <taxon>Metamonada</taxon>
        <taxon>Parabasalia</taxon>
        <taxon>Tritrichomonadida</taxon>
        <taxon>Tritrichomonadidae</taxon>
        <taxon>Tritrichomonas</taxon>
    </lineage>
</organism>
<dbReference type="SFLD" id="SFLDS00003">
    <property type="entry name" value="Haloacid_Dehalogenase"/>
    <property type="match status" value="1"/>
</dbReference>
<evidence type="ECO:0000313" key="2">
    <source>
        <dbReference type="Proteomes" id="UP001470230"/>
    </source>
</evidence>
<name>A0ABR2KN37_9EUKA</name>
<keyword evidence="2" id="KW-1185">Reference proteome</keyword>
<evidence type="ECO:0000313" key="1">
    <source>
        <dbReference type="EMBL" id="KAK8892161.1"/>
    </source>
</evidence>
<dbReference type="PANTHER" id="PTHR43434">
    <property type="entry name" value="PHOSPHOGLYCOLATE PHOSPHATASE"/>
    <property type="match status" value="1"/>
</dbReference>
<dbReference type="Gene3D" id="3.40.50.1000">
    <property type="entry name" value="HAD superfamily/HAD-like"/>
    <property type="match status" value="1"/>
</dbReference>
<dbReference type="SFLD" id="SFLDG01129">
    <property type="entry name" value="C1.5:_HAD__Beta-PGM__Phosphata"/>
    <property type="match status" value="1"/>
</dbReference>
<reference evidence="1 2" key="1">
    <citation type="submission" date="2024-04" db="EMBL/GenBank/DDBJ databases">
        <title>Tritrichomonas musculus Genome.</title>
        <authorList>
            <person name="Alves-Ferreira E."/>
            <person name="Grigg M."/>
            <person name="Lorenzi H."/>
            <person name="Galac M."/>
        </authorList>
    </citation>
    <scope>NUCLEOTIDE SEQUENCE [LARGE SCALE GENOMIC DNA]</scope>
    <source>
        <strain evidence="1 2">EAF2021</strain>
    </source>
</reference>
<dbReference type="EMBL" id="JAPFFF010000004">
    <property type="protein sequence ID" value="KAK8892161.1"/>
    <property type="molecule type" value="Genomic_DNA"/>
</dbReference>
<protein>
    <recommendedName>
        <fullName evidence="3">Haloacid dehalogenase-like hydrolase family protein</fullName>
    </recommendedName>
</protein>
<accession>A0ABR2KN37</accession>